<protein>
    <submittedName>
        <fullName evidence="2">Uncharacterized protein</fullName>
    </submittedName>
</protein>
<dbReference type="EMBL" id="QPFP01000123">
    <property type="protein sequence ID" value="TEB21086.1"/>
    <property type="molecule type" value="Genomic_DNA"/>
</dbReference>
<evidence type="ECO:0000313" key="3">
    <source>
        <dbReference type="Proteomes" id="UP000298030"/>
    </source>
</evidence>
<proteinExistence type="predicted"/>
<feature type="region of interest" description="Disordered" evidence="1">
    <location>
        <begin position="169"/>
        <end position="238"/>
    </location>
</feature>
<keyword evidence="3" id="KW-1185">Reference proteome</keyword>
<gene>
    <name evidence="2" type="ORF">FA13DRAFT_170331</name>
</gene>
<dbReference type="Proteomes" id="UP000298030">
    <property type="component" value="Unassembled WGS sequence"/>
</dbReference>
<comment type="caution">
    <text evidence="2">The sequence shown here is derived from an EMBL/GenBank/DDBJ whole genome shotgun (WGS) entry which is preliminary data.</text>
</comment>
<dbReference type="AlphaFoldDB" id="A0A4Y7SGU5"/>
<sequence>MPQTRRTGKRLPVKLEAELESVKQLAESHRQKIEAHQHQIALEQQRLNEAMNKAKLLEEKKLKEEKAREKERRRMQEEKERGRKRNDKFTVRLQRDADLPWERMSGKGVCEKCRHHDTDCYRVIEAADTRRRNPKARNGMRVQIGALVYSRCQECRVKDRQCVIVDPEEVEDEPQASQGNLTSDTLGSKKRKRGASPESRVRTRSKMKPEPEAILIERPLRRLPTPKESSPPDFRVIPGSSSHFPIRLSTPGTSQRSVSGSQKLQALEKAVTTIQTEQRATRECLESIMGRLGIRGTAGMHAGGSSNQAKEDRGMSYVSESE</sequence>
<evidence type="ECO:0000313" key="2">
    <source>
        <dbReference type="EMBL" id="TEB21086.1"/>
    </source>
</evidence>
<dbReference type="OrthoDB" id="3074261at2759"/>
<feature type="region of interest" description="Disordered" evidence="1">
    <location>
        <begin position="296"/>
        <end position="322"/>
    </location>
</feature>
<feature type="compositionally biased region" description="Polar residues" evidence="1">
    <location>
        <begin position="175"/>
        <end position="186"/>
    </location>
</feature>
<name>A0A4Y7SGU5_COPMI</name>
<evidence type="ECO:0000256" key="1">
    <source>
        <dbReference type="SAM" id="MobiDB-lite"/>
    </source>
</evidence>
<organism evidence="2 3">
    <name type="scientific">Coprinellus micaceus</name>
    <name type="common">Glistening ink-cap mushroom</name>
    <name type="synonym">Coprinus micaceus</name>
    <dbReference type="NCBI Taxonomy" id="71717"/>
    <lineage>
        <taxon>Eukaryota</taxon>
        <taxon>Fungi</taxon>
        <taxon>Dikarya</taxon>
        <taxon>Basidiomycota</taxon>
        <taxon>Agaricomycotina</taxon>
        <taxon>Agaricomycetes</taxon>
        <taxon>Agaricomycetidae</taxon>
        <taxon>Agaricales</taxon>
        <taxon>Agaricineae</taxon>
        <taxon>Psathyrellaceae</taxon>
        <taxon>Coprinellus</taxon>
    </lineage>
</organism>
<accession>A0A4Y7SGU5</accession>
<reference evidence="2 3" key="1">
    <citation type="journal article" date="2019" name="Nat. Ecol. Evol.">
        <title>Megaphylogeny resolves global patterns of mushroom evolution.</title>
        <authorList>
            <person name="Varga T."/>
            <person name="Krizsan K."/>
            <person name="Foldi C."/>
            <person name="Dima B."/>
            <person name="Sanchez-Garcia M."/>
            <person name="Sanchez-Ramirez S."/>
            <person name="Szollosi G.J."/>
            <person name="Szarkandi J.G."/>
            <person name="Papp V."/>
            <person name="Albert L."/>
            <person name="Andreopoulos W."/>
            <person name="Angelini C."/>
            <person name="Antonin V."/>
            <person name="Barry K.W."/>
            <person name="Bougher N.L."/>
            <person name="Buchanan P."/>
            <person name="Buyck B."/>
            <person name="Bense V."/>
            <person name="Catcheside P."/>
            <person name="Chovatia M."/>
            <person name="Cooper J."/>
            <person name="Damon W."/>
            <person name="Desjardin D."/>
            <person name="Finy P."/>
            <person name="Geml J."/>
            <person name="Haridas S."/>
            <person name="Hughes K."/>
            <person name="Justo A."/>
            <person name="Karasinski D."/>
            <person name="Kautmanova I."/>
            <person name="Kiss B."/>
            <person name="Kocsube S."/>
            <person name="Kotiranta H."/>
            <person name="LaButti K.M."/>
            <person name="Lechner B.E."/>
            <person name="Liimatainen K."/>
            <person name="Lipzen A."/>
            <person name="Lukacs Z."/>
            <person name="Mihaltcheva S."/>
            <person name="Morgado L.N."/>
            <person name="Niskanen T."/>
            <person name="Noordeloos M.E."/>
            <person name="Ohm R.A."/>
            <person name="Ortiz-Santana B."/>
            <person name="Ovrebo C."/>
            <person name="Racz N."/>
            <person name="Riley R."/>
            <person name="Savchenko A."/>
            <person name="Shiryaev A."/>
            <person name="Soop K."/>
            <person name="Spirin V."/>
            <person name="Szebenyi C."/>
            <person name="Tomsovsky M."/>
            <person name="Tulloss R.E."/>
            <person name="Uehling J."/>
            <person name="Grigoriev I.V."/>
            <person name="Vagvolgyi C."/>
            <person name="Papp T."/>
            <person name="Martin F.M."/>
            <person name="Miettinen O."/>
            <person name="Hibbett D.S."/>
            <person name="Nagy L.G."/>
        </authorList>
    </citation>
    <scope>NUCLEOTIDE SEQUENCE [LARGE SCALE GENOMIC DNA]</scope>
    <source>
        <strain evidence="2 3">FP101781</strain>
    </source>
</reference>
<feature type="region of interest" description="Disordered" evidence="1">
    <location>
        <begin position="58"/>
        <end position="87"/>
    </location>
</feature>